<keyword evidence="1" id="KW-1133">Transmembrane helix</keyword>
<evidence type="ECO:0000256" key="1">
    <source>
        <dbReference type="SAM" id="Phobius"/>
    </source>
</evidence>
<evidence type="ECO:0000313" key="2">
    <source>
        <dbReference type="EMBL" id="MBX73203.1"/>
    </source>
</evidence>
<proteinExistence type="predicted"/>
<organism evidence="2">
    <name type="scientific">Rhizophora mucronata</name>
    <name type="common">Asiatic mangrove</name>
    <dbReference type="NCBI Taxonomy" id="61149"/>
    <lineage>
        <taxon>Eukaryota</taxon>
        <taxon>Viridiplantae</taxon>
        <taxon>Streptophyta</taxon>
        <taxon>Embryophyta</taxon>
        <taxon>Tracheophyta</taxon>
        <taxon>Spermatophyta</taxon>
        <taxon>Magnoliopsida</taxon>
        <taxon>eudicotyledons</taxon>
        <taxon>Gunneridae</taxon>
        <taxon>Pentapetalae</taxon>
        <taxon>rosids</taxon>
        <taxon>fabids</taxon>
        <taxon>Malpighiales</taxon>
        <taxon>Rhizophoraceae</taxon>
        <taxon>Rhizophora</taxon>
    </lineage>
</organism>
<protein>
    <submittedName>
        <fullName evidence="2">Uncharacterized protein</fullName>
    </submittedName>
</protein>
<sequence>MSFNSLTLCSNIGILTLTFICLVSSRIEIIINKILC</sequence>
<name>A0A2P2R1Q9_RHIMU</name>
<dbReference type="AlphaFoldDB" id="A0A2P2R1Q9"/>
<dbReference type="EMBL" id="GGEC01092719">
    <property type="protein sequence ID" value="MBX73203.1"/>
    <property type="molecule type" value="Transcribed_RNA"/>
</dbReference>
<accession>A0A2P2R1Q9</accession>
<keyword evidence="1" id="KW-0472">Membrane</keyword>
<feature type="transmembrane region" description="Helical" evidence="1">
    <location>
        <begin position="12"/>
        <end position="31"/>
    </location>
</feature>
<reference evidence="2" key="1">
    <citation type="submission" date="2018-02" db="EMBL/GenBank/DDBJ databases">
        <title>Rhizophora mucronata_Transcriptome.</title>
        <authorList>
            <person name="Meera S.P."/>
            <person name="Sreeshan A."/>
            <person name="Augustine A."/>
        </authorList>
    </citation>
    <scope>NUCLEOTIDE SEQUENCE</scope>
    <source>
        <tissue evidence="2">Leaf</tissue>
    </source>
</reference>
<keyword evidence="1" id="KW-0812">Transmembrane</keyword>